<dbReference type="InterPro" id="IPR049278">
    <property type="entry name" value="MS_channel_C"/>
</dbReference>
<accession>A0A9E2KYS6</accession>
<dbReference type="Gene3D" id="3.30.70.100">
    <property type="match status" value="1"/>
</dbReference>
<evidence type="ECO:0000256" key="3">
    <source>
        <dbReference type="ARBA" id="ARBA00022475"/>
    </source>
</evidence>
<dbReference type="InterPro" id="IPR006685">
    <property type="entry name" value="MscS_channel_2nd"/>
</dbReference>
<dbReference type="SUPFAM" id="SSF50182">
    <property type="entry name" value="Sm-like ribonucleoproteins"/>
    <property type="match status" value="1"/>
</dbReference>
<evidence type="ECO:0000259" key="9">
    <source>
        <dbReference type="Pfam" id="PF21082"/>
    </source>
</evidence>
<dbReference type="PROSITE" id="PS01246">
    <property type="entry name" value="UPF0003"/>
    <property type="match status" value="1"/>
</dbReference>
<evidence type="ECO:0000256" key="2">
    <source>
        <dbReference type="ARBA" id="ARBA00008017"/>
    </source>
</evidence>
<dbReference type="Gene3D" id="2.30.30.60">
    <property type="match status" value="1"/>
</dbReference>
<keyword evidence="3" id="KW-1003">Cell membrane</keyword>
<dbReference type="GO" id="GO:0005886">
    <property type="term" value="C:plasma membrane"/>
    <property type="evidence" value="ECO:0007669"/>
    <property type="project" value="UniProtKB-SubCell"/>
</dbReference>
<dbReference type="InterPro" id="IPR045275">
    <property type="entry name" value="MscS_archaea/bacteria_type"/>
</dbReference>
<dbReference type="Pfam" id="PF00924">
    <property type="entry name" value="MS_channel_2nd"/>
    <property type="match status" value="1"/>
</dbReference>
<evidence type="ECO:0000256" key="5">
    <source>
        <dbReference type="ARBA" id="ARBA00022989"/>
    </source>
</evidence>
<organism evidence="10 11">
    <name type="scientific">Candidatus Fusobacterium pullicola</name>
    <dbReference type="NCBI Taxonomy" id="2838601"/>
    <lineage>
        <taxon>Bacteria</taxon>
        <taxon>Fusobacteriati</taxon>
        <taxon>Fusobacteriota</taxon>
        <taxon>Fusobacteriia</taxon>
        <taxon>Fusobacteriales</taxon>
        <taxon>Fusobacteriaceae</taxon>
        <taxon>Fusobacterium</taxon>
    </lineage>
</organism>
<comment type="similarity">
    <text evidence="2">Belongs to the MscS (TC 1.A.23) family.</text>
</comment>
<dbReference type="AlphaFoldDB" id="A0A9E2KYS6"/>
<evidence type="ECO:0000313" key="11">
    <source>
        <dbReference type="Proteomes" id="UP000724657"/>
    </source>
</evidence>
<dbReference type="InterPro" id="IPR023408">
    <property type="entry name" value="MscS_beta-dom_sf"/>
</dbReference>
<comment type="caution">
    <text evidence="10">The sequence shown here is derived from an EMBL/GenBank/DDBJ whole genome shotgun (WGS) entry which is preliminary data.</text>
</comment>
<keyword evidence="6 7" id="KW-0472">Membrane</keyword>
<feature type="domain" description="Mechanosensitive ion channel MscS C-terminal" evidence="9">
    <location>
        <begin position="180"/>
        <end position="261"/>
    </location>
</feature>
<comment type="subcellular location">
    <subcellularLocation>
        <location evidence="1">Cell membrane</location>
        <topology evidence="1">Multi-pass membrane protein</topology>
    </subcellularLocation>
</comment>
<proteinExistence type="inferred from homology"/>
<evidence type="ECO:0000256" key="1">
    <source>
        <dbReference type="ARBA" id="ARBA00004651"/>
    </source>
</evidence>
<evidence type="ECO:0000256" key="7">
    <source>
        <dbReference type="SAM" id="Phobius"/>
    </source>
</evidence>
<dbReference type="PANTHER" id="PTHR30221">
    <property type="entry name" value="SMALL-CONDUCTANCE MECHANOSENSITIVE CHANNEL"/>
    <property type="match status" value="1"/>
</dbReference>
<feature type="domain" description="Mechanosensitive ion channel MscS" evidence="8">
    <location>
        <begin position="106"/>
        <end position="173"/>
    </location>
</feature>
<feature type="transmembrane region" description="Helical" evidence="7">
    <location>
        <begin position="65"/>
        <end position="83"/>
    </location>
</feature>
<dbReference type="InterPro" id="IPR011066">
    <property type="entry name" value="MscS_channel_C_sf"/>
</dbReference>
<reference evidence="10" key="1">
    <citation type="journal article" date="2021" name="PeerJ">
        <title>Extensive microbial diversity within the chicken gut microbiome revealed by metagenomics and culture.</title>
        <authorList>
            <person name="Gilroy R."/>
            <person name="Ravi A."/>
            <person name="Getino M."/>
            <person name="Pursley I."/>
            <person name="Horton D.L."/>
            <person name="Alikhan N.F."/>
            <person name="Baker D."/>
            <person name="Gharbi K."/>
            <person name="Hall N."/>
            <person name="Watson M."/>
            <person name="Adriaenssens E.M."/>
            <person name="Foster-Nyarko E."/>
            <person name="Jarju S."/>
            <person name="Secka A."/>
            <person name="Antonio M."/>
            <person name="Oren A."/>
            <person name="Chaudhuri R.R."/>
            <person name="La Ragione R."/>
            <person name="Hildebrand F."/>
            <person name="Pallen M.J."/>
        </authorList>
    </citation>
    <scope>NUCLEOTIDE SEQUENCE</scope>
    <source>
        <strain evidence="10">A6-441</strain>
    </source>
</reference>
<evidence type="ECO:0000313" key="10">
    <source>
        <dbReference type="EMBL" id="MBU3842468.1"/>
    </source>
</evidence>
<feature type="transmembrane region" description="Helical" evidence="7">
    <location>
        <begin position="20"/>
        <end position="44"/>
    </location>
</feature>
<dbReference type="PANTHER" id="PTHR30221:SF1">
    <property type="entry name" value="SMALL-CONDUCTANCE MECHANOSENSITIVE CHANNEL"/>
    <property type="match status" value="1"/>
</dbReference>
<dbReference type="EMBL" id="JAHLFN010000056">
    <property type="protein sequence ID" value="MBU3842468.1"/>
    <property type="molecule type" value="Genomic_DNA"/>
</dbReference>
<sequence>MHEIITEFFNKTIAVLPTIIVRGIIVIILFSLWPKLVSVIITSYKKALRKRNVDPLLESFTSSMLKTLMYVILFFLIIGIAGVKATSLLTVLGTAGLAVGLALQGSLSNLAGGLLILFFKPFTKGEYIVASSGVEGTVDKIQILYTILTTTDNRVIIVPNSQLANNAITNVSRNPIRRLDMVFSVSYDTPTEKVKEILNRIANAHPSVLKDKPFNIRMSVQNASSLDFICRVWVNKEDYWTTKFDFNEIVKAEFDANNIEIPYQKIDIYRK</sequence>
<dbReference type="InterPro" id="IPR010920">
    <property type="entry name" value="LSM_dom_sf"/>
</dbReference>
<feature type="transmembrane region" description="Helical" evidence="7">
    <location>
        <begin position="95"/>
        <end position="119"/>
    </location>
</feature>
<dbReference type="GO" id="GO:0008381">
    <property type="term" value="F:mechanosensitive monoatomic ion channel activity"/>
    <property type="evidence" value="ECO:0007669"/>
    <property type="project" value="InterPro"/>
</dbReference>
<dbReference type="SUPFAM" id="SSF82689">
    <property type="entry name" value="Mechanosensitive channel protein MscS (YggB), C-terminal domain"/>
    <property type="match status" value="1"/>
</dbReference>
<keyword evidence="4 7" id="KW-0812">Transmembrane</keyword>
<keyword evidence="5 7" id="KW-1133">Transmembrane helix</keyword>
<evidence type="ECO:0000259" key="8">
    <source>
        <dbReference type="Pfam" id="PF00924"/>
    </source>
</evidence>
<evidence type="ECO:0000256" key="4">
    <source>
        <dbReference type="ARBA" id="ARBA00022692"/>
    </source>
</evidence>
<protein>
    <submittedName>
        <fullName evidence="10">Mechanosensitive ion channel</fullName>
    </submittedName>
</protein>
<evidence type="ECO:0000256" key="6">
    <source>
        <dbReference type="ARBA" id="ARBA00023136"/>
    </source>
</evidence>
<name>A0A9E2KYS6_9FUSO</name>
<dbReference type="SUPFAM" id="SSF82861">
    <property type="entry name" value="Mechanosensitive channel protein MscS (YggB), transmembrane region"/>
    <property type="match status" value="1"/>
</dbReference>
<dbReference type="Pfam" id="PF21082">
    <property type="entry name" value="MS_channel_3rd"/>
    <property type="match status" value="1"/>
</dbReference>
<dbReference type="InterPro" id="IPR006686">
    <property type="entry name" value="MscS_channel_CS"/>
</dbReference>
<reference evidence="10" key="2">
    <citation type="submission" date="2021-04" db="EMBL/GenBank/DDBJ databases">
        <authorList>
            <person name="Gilroy R."/>
        </authorList>
    </citation>
    <scope>NUCLEOTIDE SEQUENCE</scope>
    <source>
        <strain evidence="10">A6-441</strain>
    </source>
</reference>
<dbReference type="Gene3D" id="1.10.287.1260">
    <property type="match status" value="1"/>
</dbReference>
<gene>
    <name evidence="10" type="ORF">IAA47_05730</name>
</gene>
<dbReference type="Proteomes" id="UP000724657">
    <property type="component" value="Unassembled WGS sequence"/>
</dbReference>
<dbReference type="InterPro" id="IPR011014">
    <property type="entry name" value="MscS_channel_TM-2"/>
</dbReference>